<evidence type="ECO:0000256" key="3">
    <source>
        <dbReference type="ARBA" id="ARBA00023015"/>
    </source>
</evidence>
<feature type="region of interest" description="Disordered" evidence="6">
    <location>
        <begin position="1"/>
        <end position="160"/>
    </location>
</feature>
<evidence type="ECO:0000313" key="9">
    <source>
        <dbReference type="Proteomes" id="UP000803884"/>
    </source>
</evidence>
<dbReference type="AlphaFoldDB" id="A0AB34KFV9"/>
<evidence type="ECO:0000256" key="2">
    <source>
        <dbReference type="ARBA" id="ARBA00009368"/>
    </source>
</evidence>
<dbReference type="PANTHER" id="PTHR12228:SF0">
    <property type="entry name" value="TATA-BOX BINDING PROTEIN ASSOCIATED FACTOR 7"/>
    <property type="match status" value="1"/>
</dbReference>
<dbReference type="GO" id="GO:0005669">
    <property type="term" value="C:transcription factor TFIID complex"/>
    <property type="evidence" value="ECO:0007669"/>
    <property type="project" value="InterPro"/>
</dbReference>
<dbReference type="GeneID" id="96009251"/>
<reference evidence="8 9" key="1">
    <citation type="journal article" date="2020" name="Microbiol. Resour. Announc.">
        <title>Draft Genome Sequence of a Cladosporium Species Isolated from the Mesophotic Ascidian Didemnum maculosum.</title>
        <authorList>
            <person name="Gioti A."/>
            <person name="Siaperas R."/>
            <person name="Nikolaivits E."/>
            <person name="Le Goff G."/>
            <person name="Ouazzani J."/>
            <person name="Kotoulas G."/>
            <person name="Topakas E."/>
        </authorList>
    </citation>
    <scope>NUCLEOTIDE SEQUENCE [LARGE SCALE GENOMIC DNA]</scope>
    <source>
        <strain evidence="8 9">TM138-S3</strain>
    </source>
</reference>
<sequence>MAPLKLHLKTGGTSQPSQPPTPSAQTPGGGLKLKLGSQPATPSASAPSSDMMPPPTDSIKRRNKPSAKKRAADQDDDEDTITPVAKRPAPESRKSSLVLKNSKKAAPATPTSDGPRISLKQKRQPSAPILRRLNVKGRVPDRIPGNAYDSEDSDREKDPATEQQLILRMEPGEDADYLRDAITNKTIGLPLKEGGADVTIRFVERELRRAVVTVKGRMYAAALVDLPCIVETMKSWDKKGWWKVADIHQMLLVIGRCSNDEEAKNMPLPRGGAVNPSNMQYAHGLTPPMHWVRKRRFRKRLSYKDTANIEEEVQKLLEDDERAERDGGETTFEILNRESLERSMEPDNYFDDDAEGEAVSTIEDGYDEEQLEEMDEAAAEAQLQGLFDLDNEAAEPQMIAAEDTTASPANLADSSASFAQVQAGLDSVAATPAAAETSAQSSDEDESDEDEDDDDIDVVDEDAAMKAAERNQQMEEIHDLEREVEIQRQKLAGQKNQLLREKTMKQLRSLEEDLRIKKGGLGMGMEEDEEE</sequence>
<comment type="caution">
    <text evidence="8">The sequence shown here is derived from an EMBL/GenBank/DDBJ whole genome shotgun (WGS) entry which is preliminary data.</text>
</comment>
<dbReference type="GO" id="GO:0016251">
    <property type="term" value="F:RNA polymerase II general transcription initiation factor activity"/>
    <property type="evidence" value="ECO:0007669"/>
    <property type="project" value="TreeGrafter"/>
</dbReference>
<evidence type="ECO:0000256" key="1">
    <source>
        <dbReference type="ARBA" id="ARBA00004123"/>
    </source>
</evidence>
<dbReference type="GO" id="GO:0051123">
    <property type="term" value="P:RNA polymerase II preinitiation complex assembly"/>
    <property type="evidence" value="ECO:0007669"/>
    <property type="project" value="TreeGrafter"/>
</dbReference>
<feature type="compositionally biased region" description="Low complexity" evidence="6">
    <location>
        <begin position="39"/>
        <end position="51"/>
    </location>
</feature>
<name>A0AB34KFV9_9PEZI</name>
<evidence type="ECO:0000259" key="7">
    <source>
        <dbReference type="SMART" id="SM01370"/>
    </source>
</evidence>
<dbReference type="PANTHER" id="PTHR12228">
    <property type="entry name" value="TRANSCRIPTION INITIATION FACTOR TFIID 55 KD SUBUNIT-RELATED"/>
    <property type="match status" value="1"/>
</dbReference>
<comment type="similarity">
    <text evidence="2">Belongs to the TAF7 family.</text>
</comment>
<feature type="compositionally biased region" description="Low complexity" evidence="6">
    <location>
        <begin position="427"/>
        <end position="441"/>
    </location>
</feature>
<organism evidence="8 9">
    <name type="scientific">Cladosporium halotolerans</name>
    <dbReference type="NCBI Taxonomy" id="1052096"/>
    <lineage>
        <taxon>Eukaryota</taxon>
        <taxon>Fungi</taxon>
        <taxon>Dikarya</taxon>
        <taxon>Ascomycota</taxon>
        <taxon>Pezizomycotina</taxon>
        <taxon>Dothideomycetes</taxon>
        <taxon>Dothideomycetidae</taxon>
        <taxon>Cladosporiales</taxon>
        <taxon>Cladosporiaceae</taxon>
        <taxon>Cladosporium</taxon>
    </lineage>
</organism>
<evidence type="ECO:0000313" key="8">
    <source>
        <dbReference type="EMBL" id="KAL1583635.1"/>
    </source>
</evidence>
<feature type="compositionally biased region" description="Basic and acidic residues" evidence="6">
    <location>
        <begin position="463"/>
        <end position="475"/>
    </location>
</feature>
<accession>A0AB34KFV9</accession>
<dbReference type="InterPro" id="IPR037817">
    <property type="entry name" value="TAF7"/>
</dbReference>
<keyword evidence="4" id="KW-0804">Transcription</keyword>
<dbReference type="InterPro" id="IPR006751">
    <property type="entry name" value="TAFII55_prot_cons_reg"/>
</dbReference>
<dbReference type="Pfam" id="PF04658">
    <property type="entry name" value="TAFII55_N"/>
    <property type="match status" value="1"/>
</dbReference>
<comment type="subcellular location">
    <subcellularLocation>
        <location evidence="1">Nucleus</location>
    </subcellularLocation>
</comment>
<dbReference type="Proteomes" id="UP000803884">
    <property type="component" value="Unassembled WGS sequence"/>
</dbReference>
<evidence type="ECO:0000256" key="5">
    <source>
        <dbReference type="ARBA" id="ARBA00023242"/>
    </source>
</evidence>
<dbReference type="SMART" id="SM01370">
    <property type="entry name" value="TAFII55_N"/>
    <property type="match status" value="1"/>
</dbReference>
<proteinExistence type="inferred from homology"/>
<feature type="compositionally biased region" description="Acidic residues" evidence="6">
    <location>
        <begin position="442"/>
        <end position="462"/>
    </location>
</feature>
<dbReference type="RefSeq" id="XP_069226742.1">
    <property type="nucleotide sequence ID" value="XM_069376413.1"/>
</dbReference>
<gene>
    <name evidence="8" type="ORF">WHR41_07809</name>
</gene>
<dbReference type="EMBL" id="JAAQHG020000033">
    <property type="protein sequence ID" value="KAL1583635.1"/>
    <property type="molecule type" value="Genomic_DNA"/>
</dbReference>
<feature type="region of interest" description="Disordered" evidence="6">
    <location>
        <begin position="427"/>
        <end position="475"/>
    </location>
</feature>
<evidence type="ECO:0000256" key="4">
    <source>
        <dbReference type="ARBA" id="ARBA00023163"/>
    </source>
</evidence>
<dbReference type="CDD" id="cd08047">
    <property type="entry name" value="TAF7"/>
    <property type="match status" value="1"/>
</dbReference>
<keyword evidence="9" id="KW-1185">Reference proteome</keyword>
<protein>
    <recommendedName>
        <fullName evidence="7">TAFII55 protein conserved region domain-containing protein</fullName>
    </recommendedName>
</protein>
<evidence type="ECO:0000256" key="6">
    <source>
        <dbReference type="SAM" id="MobiDB-lite"/>
    </source>
</evidence>
<keyword evidence="3" id="KW-0805">Transcription regulation</keyword>
<feature type="domain" description="TAFII55 protein conserved region" evidence="7">
    <location>
        <begin position="161"/>
        <end position="325"/>
    </location>
</feature>
<feature type="region of interest" description="Disordered" evidence="6">
    <location>
        <begin position="380"/>
        <end position="412"/>
    </location>
</feature>
<keyword evidence="5" id="KW-0539">Nucleus</keyword>